<evidence type="ECO:0000313" key="1">
    <source>
        <dbReference type="EMBL" id="ABJ87066.1"/>
    </source>
</evidence>
<dbReference type="eggNOG" id="COG0438">
    <property type="taxonomic scope" value="Bacteria"/>
</dbReference>
<dbReference type="KEGG" id="sus:Acid_6140"/>
<dbReference type="InterPro" id="IPR029063">
    <property type="entry name" value="SAM-dependent_MTases_sf"/>
</dbReference>
<dbReference type="HOGENOM" id="CLU_073683_0_0_0"/>
<dbReference type="EMBL" id="CP000473">
    <property type="protein sequence ID" value="ABJ87066.1"/>
    <property type="molecule type" value="Genomic_DNA"/>
</dbReference>
<sequence>MKNRPPVLAREQFRRHFDELSGLPMDRVFQVIHDINLWGAAESVSGLGSEMAATAKLRAGLPELLRNLDADVLLDIPCGDFTWLAATDLPVSRYIGADIVDSIVQRNRERYGREFLRLDLCSDELPVADVVLCRDCLVHLSFAHIEQGIRNLRRSGSTWLLTTTFLECETNEDIVTGDWRMVNFELPPFRWGPPAVVLVEGCAEAGGGYADKALGLWRISELSYG</sequence>
<accession>Q01TF4</accession>
<reference evidence="1" key="1">
    <citation type="submission" date="2006-10" db="EMBL/GenBank/DDBJ databases">
        <title>Complete sequence of Solibacter usitatus Ellin6076.</title>
        <authorList>
            <consortium name="US DOE Joint Genome Institute"/>
            <person name="Copeland A."/>
            <person name="Lucas S."/>
            <person name="Lapidus A."/>
            <person name="Barry K."/>
            <person name="Detter J.C."/>
            <person name="Glavina del Rio T."/>
            <person name="Hammon N."/>
            <person name="Israni S."/>
            <person name="Dalin E."/>
            <person name="Tice H."/>
            <person name="Pitluck S."/>
            <person name="Thompson L.S."/>
            <person name="Brettin T."/>
            <person name="Bruce D."/>
            <person name="Han C."/>
            <person name="Tapia R."/>
            <person name="Gilna P."/>
            <person name="Schmutz J."/>
            <person name="Larimer F."/>
            <person name="Land M."/>
            <person name="Hauser L."/>
            <person name="Kyrpides N."/>
            <person name="Mikhailova N."/>
            <person name="Janssen P.H."/>
            <person name="Kuske C.R."/>
            <person name="Richardson P."/>
        </authorList>
    </citation>
    <scope>NUCLEOTIDE SEQUENCE</scope>
    <source>
        <strain evidence="1">Ellin6076</strain>
    </source>
</reference>
<dbReference type="Gene3D" id="3.40.50.150">
    <property type="entry name" value="Vaccinia Virus protein VP39"/>
    <property type="match status" value="1"/>
</dbReference>
<protein>
    <recommendedName>
        <fullName evidence="2">Methyltransferase domain-containing protein</fullName>
    </recommendedName>
</protein>
<dbReference type="AlphaFoldDB" id="Q01TF4"/>
<gene>
    <name evidence="1" type="ordered locus">Acid_6140</name>
</gene>
<dbReference type="STRING" id="234267.Acid_6140"/>
<name>Q01TF4_SOLUE</name>
<dbReference type="InParanoid" id="Q01TF4"/>
<dbReference type="OrthoDB" id="20930at2"/>
<proteinExistence type="predicted"/>
<organism evidence="1">
    <name type="scientific">Solibacter usitatus (strain Ellin6076)</name>
    <dbReference type="NCBI Taxonomy" id="234267"/>
    <lineage>
        <taxon>Bacteria</taxon>
        <taxon>Pseudomonadati</taxon>
        <taxon>Acidobacteriota</taxon>
        <taxon>Terriglobia</taxon>
        <taxon>Bryobacterales</taxon>
        <taxon>Solibacteraceae</taxon>
        <taxon>Candidatus Solibacter</taxon>
    </lineage>
</organism>
<evidence type="ECO:0008006" key="2">
    <source>
        <dbReference type="Google" id="ProtNLM"/>
    </source>
</evidence>
<dbReference type="SUPFAM" id="SSF53335">
    <property type="entry name" value="S-adenosyl-L-methionine-dependent methyltransferases"/>
    <property type="match status" value="1"/>
</dbReference>